<name>C0GCR2_DETAL</name>
<dbReference type="GO" id="GO:0006520">
    <property type="term" value="P:amino acid metabolic process"/>
    <property type="evidence" value="ECO:0007669"/>
    <property type="project" value="InterPro"/>
</dbReference>
<feature type="binding site" evidence="11">
    <location>
        <position position="179"/>
    </location>
    <ligand>
        <name>pyridoxal 5'-phosphate</name>
        <dbReference type="ChEBI" id="CHEBI:597326"/>
    </ligand>
</feature>
<dbReference type="EC" id="2.8.1.7" evidence="11"/>
<keyword evidence="6 11" id="KW-0479">Metal-binding</keyword>
<comment type="caution">
    <text evidence="14">The sequence shown here is derived from an EMBL/GenBank/DDBJ whole genome shotgun (WGS) entry which is preliminary data.</text>
</comment>
<dbReference type="PROSITE" id="PS00595">
    <property type="entry name" value="AA_TRANSFER_CLASS_5"/>
    <property type="match status" value="1"/>
</dbReference>
<feature type="binding site" evidence="11">
    <location>
        <position position="151"/>
    </location>
    <ligand>
        <name>pyridoxal 5'-phosphate</name>
        <dbReference type="ChEBI" id="CHEBI:597326"/>
    </ligand>
</feature>
<dbReference type="Proteomes" id="UP000006443">
    <property type="component" value="Unassembled WGS sequence"/>
</dbReference>
<dbReference type="Gene3D" id="3.90.1150.10">
    <property type="entry name" value="Aspartate Aminotransferase, domain 1"/>
    <property type="match status" value="1"/>
</dbReference>
<evidence type="ECO:0000256" key="11">
    <source>
        <dbReference type="HAMAP-Rule" id="MF_00331"/>
    </source>
</evidence>
<dbReference type="InterPro" id="IPR015421">
    <property type="entry name" value="PyrdxlP-dep_Trfase_major"/>
</dbReference>
<dbReference type="InterPro" id="IPR015424">
    <property type="entry name" value="PyrdxlP-dep_Trfase"/>
</dbReference>
<keyword evidence="4 11" id="KW-0808">Transferase</keyword>
<comment type="catalytic activity">
    <reaction evidence="10 11">
        <text>(sulfur carrier)-H + L-cysteine = (sulfur carrier)-SH + L-alanine</text>
        <dbReference type="Rhea" id="RHEA:43892"/>
        <dbReference type="Rhea" id="RHEA-COMP:14737"/>
        <dbReference type="Rhea" id="RHEA-COMP:14739"/>
        <dbReference type="ChEBI" id="CHEBI:29917"/>
        <dbReference type="ChEBI" id="CHEBI:35235"/>
        <dbReference type="ChEBI" id="CHEBI:57972"/>
        <dbReference type="ChEBI" id="CHEBI:64428"/>
        <dbReference type="EC" id="2.8.1.7"/>
    </reaction>
</comment>
<dbReference type="RefSeq" id="WP_008514126.1">
    <property type="nucleotide sequence ID" value="NZ_ACJM01000001.1"/>
</dbReference>
<keyword evidence="15" id="KW-1185">Reference proteome</keyword>
<evidence type="ECO:0000313" key="15">
    <source>
        <dbReference type="Proteomes" id="UP000006443"/>
    </source>
</evidence>
<dbReference type="UniPathway" id="UPA00266"/>
<dbReference type="PANTHER" id="PTHR11601:SF34">
    <property type="entry name" value="CYSTEINE DESULFURASE"/>
    <property type="match status" value="1"/>
</dbReference>
<dbReference type="PIRSF" id="PIRSF005572">
    <property type="entry name" value="NifS"/>
    <property type="match status" value="1"/>
</dbReference>
<evidence type="ECO:0000256" key="1">
    <source>
        <dbReference type="ARBA" id="ARBA00001933"/>
    </source>
</evidence>
<evidence type="ECO:0000256" key="5">
    <source>
        <dbReference type="ARBA" id="ARBA00022714"/>
    </source>
</evidence>
<dbReference type="SUPFAM" id="SSF53383">
    <property type="entry name" value="PLP-dependent transferases"/>
    <property type="match status" value="1"/>
</dbReference>
<dbReference type="InterPro" id="IPR015422">
    <property type="entry name" value="PyrdxlP-dep_Trfase_small"/>
</dbReference>
<feature type="binding site" description="via persulfide group" evidence="11">
    <location>
        <position position="324"/>
    </location>
    <ligand>
        <name>[2Fe-2S] cluster</name>
        <dbReference type="ChEBI" id="CHEBI:190135"/>
        <note>ligand shared with IscU</note>
    </ligand>
</feature>
<reference evidence="14 15" key="1">
    <citation type="submission" date="2009-02" db="EMBL/GenBank/DDBJ databases">
        <title>Sequencing of the draft genome and assembly of Dethiobacter alkaliphilus AHT 1.</title>
        <authorList>
            <consortium name="US DOE Joint Genome Institute (JGI-PGF)"/>
            <person name="Lucas S."/>
            <person name="Copeland A."/>
            <person name="Lapidus A."/>
            <person name="Glavina del Rio T."/>
            <person name="Dalin E."/>
            <person name="Tice H."/>
            <person name="Bruce D."/>
            <person name="Goodwin L."/>
            <person name="Pitluck S."/>
            <person name="Larimer F."/>
            <person name="Land M.L."/>
            <person name="Hauser L."/>
            <person name="Muyzer G."/>
        </authorList>
    </citation>
    <scope>NUCLEOTIDE SEQUENCE [LARGE SCALE GENOMIC DNA]</scope>
    <source>
        <strain evidence="14 15">AHT 1</strain>
    </source>
</reference>
<protein>
    <recommendedName>
        <fullName evidence="11">Cysteine desulfurase IscS</fullName>
        <ecNumber evidence="11">2.8.1.7</ecNumber>
    </recommendedName>
</protein>
<dbReference type="GO" id="GO:0030170">
    <property type="term" value="F:pyridoxal phosphate binding"/>
    <property type="evidence" value="ECO:0007669"/>
    <property type="project" value="UniProtKB-UniRule"/>
</dbReference>
<accession>C0GCR2</accession>
<organism evidence="14 15">
    <name type="scientific">Dethiobacter alkaliphilus AHT 1</name>
    <dbReference type="NCBI Taxonomy" id="555088"/>
    <lineage>
        <taxon>Bacteria</taxon>
        <taxon>Bacillati</taxon>
        <taxon>Bacillota</taxon>
        <taxon>Dethiobacteria</taxon>
        <taxon>Dethiobacterales</taxon>
        <taxon>Dethiobacteraceae</taxon>
        <taxon>Dethiobacter</taxon>
    </lineage>
</organism>
<evidence type="ECO:0000256" key="8">
    <source>
        <dbReference type="ARBA" id="ARBA00023004"/>
    </source>
</evidence>
<dbReference type="FunFam" id="3.40.640.10:FF:000003">
    <property type="entry name" value="Cysteine desulfurase IscS"/>
    <property type="match status" value="1"/>
</dbReference>
<evidence type="ECO:0000256" key="9">
    <source>
        <dbReference type="ARBA" id="ARBA00023014"/>
    </source>
</evidence>
<gene>
    <name evidence="11" type="primary">iscS</name>
    <name evidence="14" type="ORF">DealDRAFT_0271</name>
</gene>
<keyword evidence="5 11" id="KW-0001">2Fe-2S</keyword>
<comment type="similarity">
    <text evidence="2 11">Belongs to the class-V pyridoxal-phosphate-dependent aminotransferase family. NifS/IscS subfamily.</text>
</comment>
<comment type="cofactor">
    <cofactor evidence="1 11 12">
        <name>pyridoxal 5'-phosphate</name>
        <dbReference type="ChEBI" id="CHEBI:597326"/>
    </cofactor>
</comment>
<dbReference type="InterPro" id="IPR016454">
    <property type="entry name" value="Cysteine_dSase"/>
</dbReference>
<dbReference type="PANTHER" id="PTHR11601">
    <property type="entry name" value="CYSTEINE DESULFURYLASE FAMILY MEMBER"/>
    <property type="match status" value="1"/>
</dbReference>
<dbReference type="GO" id="GO:0031071">
    <property type="term" value="F:cysteine desulfurase activity"/>
    <property type="evidence" value="ECO:0007669"/>
    <property type="project" value="UniProtKB-UniRule"/>
</dbReference>
<feature type="domain" description="Aminotransferase class V" evidence="13">
    <location>
        <begin position="4"/>
        <end position="365"/>
    </location>
</feature>
<feature type="binding site" evidence="11">
    <location>
        <begin position="199"/>
        <end position="201"/>
    </location>
    <ligand>
        <name>pyridoxal 5'-phosphate</name>
        <dbReference type="ChEBI" id="CHEBI:597326"/>
    </ligand>
</feature>
<dbReference type="GO" id="GO:0046872">
    <property type="term" value="F:metal ion binding"/>
    <property type="evidence" value="ECO:0007669"/>
    <property type="project" value="UniProtKB-KW"/>
</dbReference>
<evidence type="ECO:0000313" key="14">
    <source>
        <dbReference type="EMBL" id="EEG78997.1"/>
    </source>
</evidence>
<evidence type="ECO:0000256" key="4">
    <source>
        <dbReference type="ARBA" id="ARBA00022679"/>
    </source>
</evidence>
<dbReference type="GO" id="GO:0044571">
    <property type="term" value="P:[2Fe-2S] cluster assembly"/>
    <property type="evidence" value="ECO:0007669"/>
    <property type="project" value="UniProtKB-UniRule"/>
</dbReference>
<evidence type="ECO:0000256" key="6">
    <source>
        <dbReference type="ARBA" id="ARBA00022723"/>
    </source>
</evidence>
<comment type="subunit">
    <text evidence="11">Homodimer. Forms a heterotetramer with IscU, interacts with other sulfur acceptors.</text>
</comment>
<dbReference type="Pfam" id="PF00266">
    <property type="entry name" value="Aminotran_5"/>
    <property type="match status" value="1"/>
</dbReference>
<keyword evidence="9 11" id="KW-0411">Iron-sulfur</keyword>
<comment type="pathway">
    <text evidence="11">Cofactor biosynthesis; iron-sulfur cluster biosynthesis.</text>
</comment>
<keyword evidence="3 11" id="KW-0963">Cytoplasm</keyword>
<dbReference type="InterPro" id="IPR017772">
    <property type="entry name" value="Cys_deSase_NifS_bac/arc"/>
</dbReference>
<dbReference type="InterPro" id="IPR000192">
    <property type="entry name" value="Aminotrans_V_dom"/>
</dbReference>
<feature type="active site" description="Cysteine persulfide intermediate" evidence="11">
    <location>
        <position position="324"/>
    </location>
</feature>
<dbReference type="GO" id="GO:0051537">
    <property type="term" value="F:2 iron, 2 sulfur cluster binding"/>
    <property type="evidence" value="ECO:0007669"/>
    <property type="project" value="UniProtKB-UniRule"/>
</dbReference>
<dbReference type="Gene3D" id="3.40.640.10">
    <property type="entry name" value="Type I PLP-dependent aspartate aminotransferase-like (Major domain)"/>
    <property type="match status" value="1"/>
</dbReference>
<dbReference type="InterPro" id="IPR020578">
    <property type="entry name" value="Aminotrans_V_PyrdxlP_BS"/>
</dbReference>
<dbReference type="NCBIfam" id="TIGR03402">
    <property type="entry name" value="FeS_nifS"/>
    <property type="match status" value="1"/>
</dbReference>
<dbReference type="EMBL" id="ACJM01000001">
    <property type="protein sequence ID" value="EEG78997.1"/>
    <property type="molecule type" value="Genomic_DNA"/>
</dbReference>
<evidence type="ECO:0000256" key="3">
    <source>
        <dbReference type="ARBA" id="ARBA00022490"/>
    </source>
</evidence>
<dbReference type="InterPro" id="IPR010240">
    <property type="entry name" value="Cys_deSase_IscS"/>
</dbReference>
<keyword evidence="7 11" id="KW-0663">Pyridoxal phosphate</keyword>
<dbReference type="HAMAP" id="MF_00331">
    <property type="entry name" value="Cys_desulf_IscS"/>
    <property type="match status" value="1"/>
</dbReference>
<dbReference type="STRING" id="555088.DealDRAFT_0271"/>
<feature type="binding site" evidence="11">
    <location>
        <position position="237"/>
    </location>
    <ligand>
        <name>pyridoxal 5'-phosphate</name>
        <dbReference type="ChEBI" id="CHEBI:597326"/>
    </ligand>
</feature>
<dbReference type="GO" id="GO:1990221">
    <property type="term" value="C:L-cysteine desulfurase complex"/>
    <property type="evidence" value="ECO:0007669"/>
    <property type="project" value="UniProtKB-ARBA"/>
</dbReference>
<dbReference type="OrthoDB" id="9808002at2"/>
<evidence type="ECO:0000256" key="10">
    <source>
        <dbReference type="ARBA" id="ARBA00050776"/>
    </source>
</evidence>
<dbReference type="AlphaFoldDB" id="C0GCR2"/>
<sequence length="389" mass="42334">MKKIYLDHGATTKMNPEVLETMMPYMTEIYGNPSSIHFFGREVRKAVEEAREKVAAAIGAQPREIIFTSGGTESDNLAIRGVARALRKKGNHIITSAVEHHAVIDTCNALKDEGFEVTAVPVDEHGMVNVKDVEAAITDQTILITIMMANNEVGTIMPVAEIGKLAKERGITFHTDAVQAIGSLPVNVEEINCDLLSMSAHKFYGPKGVGALYVRKGTKLKVYNFGGAQERKMRPGTENVPGIIGMGKAIELAVTDLEQKTEQVRKLRDKLIDGLMQIEDTKLNGHPQERLPGSVNVSIQYVEGESLILSLDLKGIAASSGSACTSGSLDPSHVLMAMGLDHQTAHGSLRLTLGRDNTEEEIDYVLEVIPEVVERLRSMSPVYACKSEN</sequence>
<evidence type="ECO:0000256" key="2">
    <source>
        <dbReference type="ARBA" id="ARBA00006490"/>
    </source>
</evidence>
<comment type="subcellular location">
    <subcellularLocation>
        <location evidence="11">Cytoplasm</location>
    </subcellularLocation>
</comment>
<evidence type="ECO:0000256" key="12">
    <source>
        <dbReference type="RuleBase" id="RU004504"/>
    </source>
</evidence>
<comment type="function">
    <text evidence="11">Master enzyme that delivers sulfur to a number of partners involved in Fe-S cluster assembly, tRNA modification or cofactor biosynthesis. Catalyzes the removal of elemental sulfur atoms from cysteine to produce alanine. Functions as a sulfur delivery protein for Fe-S cluster synthesis onto IscU, an Fe-S scaffold assembly protein, as well as other S acceptor proteins.</text>
</comment>
<feature type="binding site" evidence="11">
    <location>
        <begin position="71"/>
        <end position="72"/>
    </location>
    <ligand>
        <name>pyridoxal 5'-phosphate</name>
        <dbReference type="ChEBI" id="CHEBI:597326"/>
    </ligand>
</feature>
<evidence type="ECO:0000259" key="13">
    <source>
        <dbReference type="Pfam" id="PF00266"/>
    </source>
</evidence>
<evidence type="ECO:0000256" key="7">
    <source>
        <dbReference type="ARBA" id="ARBA00022898"/>
    </source>
</evidence>
<keyword evidence="8 11" id="KW-0408">Iron</keyword>
<feature type="modified residue" description="N6-(pyridoxal phosphate)lysine" evidence="11">
    <location>
        <position position="202"/>
    </location>
</feature>
<dbReference type="eggNOG" id="COG1104">
    <property type="taxonomic scope" value="Bacteria"/>
</dbReference>
<proteinExistence type="inferred from homology"/>
<dbReference type="NCBIfam" id="NF002806">
    <property type="entry name" value="PRK02948.1"/>
    <property type="match status" value="1"/>
</dbReference>